<dbReference type="PANTHER" id="PTHR30336:SF20">
    <property type="entry name" value="DUF218 DOMAIN-CONTAINING PROTEIN"/>
    <property type="match status" value="1"/>
</dbReference>
<protein>
    <submittedName>
        <fullName evidence="2">YdcF family protein</fullName>
    </submittedName>
</protein>
<evidence type="ECO:0000313" key="2">
    <source>
        <dbReference type="EMBL" id="UWP61446.1"/>
    </source>
</evidence>
<reference evidence="2" key="1">
    <citation type="journal article" date="2022" name="Cell">
        <title>Design, construction, and in vivo augmentation of a complex gut microbiome.</title>
        <authorList>
            <person name="Cheng A.G."/>
            <person name="Ho P.Y."/>
            <person name="Aranda-Diaz A."/>
            <person name="Jain S."/>
            <person name="Yu F.B."/>
            <person name="Meng X."/>
            <person name="Wang M."/>
            <person name="Iakiviak M."/>
            <person name="Nagashima K."/>
            <person name="Zhao A."/>
            <person name="Murugkar P."/>
            <person name="Patil A."/>
            <person name="Atabakhsh K."/>
            <person name="Weakley A."/>
            <person name="Yan J."/>
            <person name="Brumbaugh A.R."/>
            <person name="Higginbottom S."/>
            <person name="Dimas A."/>
            <person name="Shiver A.L."/>
            <person name="Deutschbauer A."/>
            <person name="Neff N."/>
            <person name="Sonnenburg J.L."/>
            <person name="Huang K.C."/>
            <person name="Fischbach M.A."/>
        </authorList>
    </citation>
    <scope>NUCLEOTIDE SEQUENCE</scope>
    <source>
        <strain evidence="2">DSM 19829</strain>
    </source>
</reference>
<proteinExistence type="predicted"/>
<organism evidence="2 3">
    <name type="scientific">Ruminococcus gauvreauii</name>
    <dbReference type="NCBI Taxonomy" id="438033"/>
    <lineage>
        <taxon>Bacteria</taxon>
        <taxon>Bacillati</taxon>
        <taxon>Bacillota</taxon>
        <taxon>Clostridia</taxon>
        <taxon>Eubacteriales</taxon>
        <taxon>Oscillospiraceae</taxon>
        <taxon>Ruminococcus</taxon>
    </lineage>
</organism>
<feature type="domain" description="DUF218" evidence="1">
    <location>
        <begin position="23"/>
        <end position="148"/>
    </location>
</feature>
<dbReference type="Pfam" id="PF02698">
    <property type="entry name" value="DUF218"/>
    <property type="match status" value="1"/>
</dbReference>
<dbReference type="InterPro" id="IPR003848">
    <property type="entry name" value="DUF218"/>
</dbReference>
<accession>A0ABY5VNM9</accession>
<sequence>MNQRFLDQITDFIFVNDIPGRADMIMVPGNGFPQMAERAAQLYHEGHAPMILPSGKYGRLSGIFEGVQDKRELYDEAYDTEWEFLHDVLRKCAVPERAILREDQATFTYENAIFSRRVTDAAGIDVRSAIVCCKSYHARRCLMYYQLMYPETDFQICAVEIQGIRRDNWYLSEAGIGLVLGEMERCGSQFHEILREMMPIKT</sequence>
<keyword evidence="3" id="KW-1185">Reference proteome</keyword>
<name>A0ABY5VNM9_9FIRM</name>
<gene>
    <name evidence="2" type="ORF">NQ502_17280</name>
</gene>
<dbReference type="Proteomes" id="UP001060164">
    <property type="component" value="Chromosome"/>
</dbReference>
<dbReference type="PANTHER" id="PTHR30336">
    <property type="entry name" value="INNER MEMBRANE PROTEIN, PROBABLE PERMEASE"/>
    <property type="match status" value="1"/>
</dbReference>
<dbReference type="InterPro" id="IPR014729">
    <property type="entry name" value="Rossmann-like_a/b/a_fold"/>
</dbReference>
<dbReference type="Gene3D" id="3.40.50.620">
    <property type="entry name" value="HUPs"/>
    <property type="match status" value="1"/>
</dbReference>
<evidence type="ECO:0000313" key="3">
    <source>
        <dbReference type="Proteomes" id="UP001060164"/>
    </source>
</evidence>
<dbReference type="InterPro" id="IPR051599">
    <property type="entry name" value="Cell_Envelope_Assoc"/>
</dbReference>
<dbReference type="EMBL" id="CP102290">
    <property type="protein sequence ID" value="UWP61446.1"/>
    <property type="molecule type" value="Genomic_DNA"/>
</dbReference>
<dbReference type="CDD" id="cd06259">
    <property type="entry name" value="YdcF-like"/>
    <property type="match status" value="1"/>
</dbReference>
<evidence type="ECO:0000259" key="1">
    <source>
        <dbReference type="Pfam" id="PF02698"/>
    </source>
</evidence>